<protein>
    <submittedName>
        <fullName evidence="2">Uncharacterized protein</fullName>
    </submittedName>
</protein>
<accession>A0A4Z2H6R7</accession>
<name>A0A4Z2H6R7_9TELE</name>
<keyword evidence="3" id="KW-1185">Reference proteome</keyword>
<dbReference type="EMBL" id="SRLO01000332">
    <property type="protein sequence ID" value="TNN60504.1"/>
    <property type="molecule type" value="Genomic_DNA"/>
</dbReference>
<evidence type="ECO:0000313" key="3">
    <source>
        <dbReference type="Proteomes" id="UP000314294"/>
    </source>
</evidence>
<reference evidence="2 3" key="1">
    <citation type="submission" date="2019-03" db="EMBL/GenBank/DDBJ databases">
        <title>First draft genome of Liparis tanakae, snailfish: a comprehensive survey of snailfish specific genes.</title>
        <authorList>
            <person name="Kim W."/>
            <person name="Song I."/>
            <person name="Jeong J.-H."/>
            <person name="Kim D."/>
            <person name="Kim S."/>
            <person name="Ryu S."/>
            <person name="Song J.Y."/>
            <person name="Lee S.K."/>
        </authorList>
    </citation>
    <scope>NUCLEOTIDE SEQUENCE [LARGE SCALE GENOMIC DNA]</scope>
    <source>
        <tissue evidence="2">Muscle</tissue>
    </source>
</reference>
<dbReference type="AlphaFoldDB" id="A0A4Z2H6R7"/>
<keyword evidence="1" id="KW-0732">Signal</keyword>
<proteinExistence type="predicted"/>
<feature type="chain" id="PRO_5021505001" evidence="1">
    <location>
        <begin position="29"/>
        <end position="83"/>
    </location>
</feature>
<gene>
    <name evidence="2" type="ORF">EYF80_029227</name>
</gene>
<sequence>MEKETSTRYRSRFWVWFCLLSLCARAGALELGDLFEFGEEAGDQQLPPGSDSSAELPLNGSLFFFGETVDRLHGFNADTSTHL</sequence>
<comment type="caution">
    <text evidence="2">The sequence shown here is derived from an EMBL/GenBank/DDBJ whole genome shotgun (WGS) entry which is preliminary data.</text>
</comment>
<evidence type="ECO:0000256" key="1">
    <source>
        <dbReference type="SAM" id="SignalP"/>
    </source>
</evidence>
<dbReference type="Proteomes" id="UP000314294">
    <property type="component" value="Unassembled WGS sequence"/>
</dbReference>
<organism evidence="2 3">
    <name type="scientific">Liparis tanakae</name>
    <name type="common">Tanaka's snailfish</name>
    <dbReference type="NCBI Taxonomy" id="230148"/>
    <lineage>
        <taxon>Eukaryota</taxon>
        <taxon>Metazoa</taxon>
        <taxon>Chordata</taxon>
        <taxon>Craniata</taxon>
        <taxon>Vertebrata</taxon>
        <taxon>Euteleostomi</taxon>
        <taxon>Actinopterygii</taxon>
        <taxon>Neopterygii</taxon>
        <taxon>Teleostei</taxon>
        <taxon>Neoteleostei</taxon>
        <taxon>Acanthomorphata</taxon>
        <taxon>Eupercaria</taxon>
        <taxon>Perciformes</taxon>
        <taxon>Cottioidei</taxon>
        <taxon>Cottales</taxon>
        <taxon>Liparidae</taxon>
        <taxon>Liparis</taxon>
    </lineage>
</organism>
<feature type="signal peptide" evidence="1">
    <location>
        <begin position="1"/>
        <end position="28"/>
    </location>
</feature>
<evidence type="ECO:0000313" key="2">
    <source>
        <dbReference type="EMBL" id="TNN60504.1"/>
    </source>
</evidence>